<sequence length="225" mass="24606">MIASDIREGKGDHITSLSGDRGGPVVNILNKQGSVGSNKLGQRDTFVVDIIRERILVDKPDLHSSGIHRCIPKRPENFLLKRPPVPQASSSQEALRDMISDSVIRRKNRMNVPTSEGAKHDIEVAEGNLASGASVNKELQFRRTASYSDADVSETTFSDMLKSNTTKPNLQESHSIASSEASDGQQGAKNNKNKRKKGKQIDPALLGFKVTSNQIMMGEIQRADD</sequence>
<comment type="caution">
    <text evidence="2">The sequence shown here is derived from an EMBL/GenBank/DDBJ whole genome shotgun (WGS) entry which is preliminary data.</text>
</comment>
<protein>
    <submittedName>
        <fullName evidence="2">Uncharacterized protein</fullName>
    </submittedName>
</protein>
<accession>A0AAV3REY1</accession>
<feature type="region of interest" description="Disordered" evidence="1">
    <location>
        <begin position="1"/>
        <end position="20"/>
    </location>
</feature>
<name>A0AAV3REY1_LITER</name>
<dbReference type="EMBL" id="BAABME010026207">
    <property type="protein sequence ID" value="GAA0173493.1"/>
    <property type="molecule type" value="Genomic_DNA"/>
</dbReference>
<evidence type="ECO:0000256" key="1">
    <source>
        <dbReference type="SAM" id="MobiDB-lite"/>
    </source>
</evidence>
<feature type="region of interest" description="Disordered" evidence="1">
    <location>
        <begin position="162"/>
        <end position="205"/>
    </location>
</feature>
<evidence type="ECO:0000313" key="3">
    <source>
        <dbReference type="Proteomes" id="UP001454036"/>
    </source>
</evidence>
<gene>
    <name evidence="2" type="ORF">LIER_41536</name>
</gene>
<reference evidence="2 3" key="1">
    <citation type="submission" date="2024-01" db="EMBL/GenBank/DDBJ databases">
        <title>The complete chloroplast genome sequence of Lithospermum erythrorhizon: insights into the phylogenetic relationship among Boraginaceae species and the maternal lineages of purple gromwells.</title>
        <authorList>
            <person name="Okada T."/>
            <person name="Watanabe K."/>
        </authorList>
    </citation>
    <scope>NUCLEOTIDE SEQUENCE [LARGE SCALE GENOMIC DNA]</scope>
</reference>
<dbReference type="AlphaFoldDB" id="A0AAV3REY1"/>
<organism evidence="2 3">
    <name type="scientific">Lithospermum erythrorhizon</name>
    <name type="common">Purple gromwell</name>
    <name type="synonym">Lithospermum officinale var. erythrorhizon</name>
    <dbReference type="NCBI Taxonomy" id="34254"/>
    <lineage>
        <taxon>Eukaryota</taxon>
        <taxon>Viridiplantae</taxon>
        <taxon>Streptophyta</taxon>
        <taxon>Embryophyta</taxon>
        <taxon>Tracheophyta</taxon>
        <taxon>Spermatophyta</taxon>
        <taxon>Magnoliopsida</taxon>
        <taxon>eudicotyledons</taxon>
        <taxon>Gunneridae</taxon>
        <taxon>Pentapetalae</taxon>
        <taxon>asterids</taxon>
        <taxon>lamiids</taxon>
        <taxon>Boraginales</taxon>
        <taxon>Boraginaceae</taxon>
        <taxon>Boraginoideae</taxon>
        <taxon>Lithospermeae</taxon>
        <taxon>Lithospermum</taxon>
    </lineage>
</organism>
<dbReference type="Proteomes" id="UP001454036">
    <property type="component" value="Unassembled WGS sequence"/>
</dbReference>
<feature type="compositionally biased region" description="Basic and acidic residues" evidence="1">
    <location>
        <begin position="1"/>
        <end position="13"/>
    </location>
</feature>
<feature type="compositionally biased region" description="Polar residues" evidence="1">
    <location>
        <begin position="162"/>
        <end position="183"/>
    </location>
</feature>
<dbReference type="PANTHER" id="PTHR46992:SF1">
    <property type="entry name" value="GYF DOMAIN-CONTAINING PROTEIN"/>
    <property type="match status" value="1"/>
</dbReference>
<evidence type="ECO:0000313" key="2">
    <source>
        <dbReference type="EMBL" id="GAA0173493.1"/>
    </source>
</evidence>
<keyword evidence="3" id="KW-1185">Reference proteome</keyword>
<dbReference type="PANTHER" id="PTHR46992">
    <property type="entry name" value="GYF DOMAIN-CONTAINING PROTEIN"/>
    <property type="match status" value="1"/>
</dbReference>
<proteinExistence type="predicted"/>